<feature type="domain" description="DUF11" evidence="5">
    <location>
        <begin position="336"/>
        <end position="419"/>
    </location>
</feature>
<comment type="similarity">
    <text evidence="2">Belongs to the intimin/invasin family.</text>
</comment>
<evidence type="ECO:0000259" key="6">
    <source>
        <dbReference type="Pfam" id="PF02369"/>
    </source>
</evidence>
<accession>A0A956NAN4</accession>
<gene>
    <name evidence="8" type="ORF">KDA27_06845</name>
</gene>
<evidence type="ECO:0000313" key="9">
    <source>
        <dbReference type="Proteomes" id="UP000739538"/>
    </source>
</evidence>
<evidence type="ECO:0000256" key="1">
    <source>
        <dbReference type="ARBA" id="ARBA00004613"/>
    </source>
</evidence>
<dbReference type="InterPro" id="IPR008964">
    <property type="entry name" value="Invasin/intimin_cell_adhesion"/>
</dbReference>
<dbReference type="InterPro" id="IPR001434">
    <property type="entry name" value="OmcB-like_DUF11"/>
</dbReference>
<evidence type="ECO:0000313" key="8">
    <source>
        <dbReference type="EMBL" id="MCA9755501.1"/>
    </source>
</evidence>
<reference evidence="8" key="2">
    <citation type="journal article" date="2021" name="Microbiome">
        <title>Successional dynamics and alternative stable states in a saline activated sludge microbial community over 9 years.</title>
        <authorList>
            <person name="Wang Y."/>
            <person name="Ye J."/>
            <person name="Ju F."/>
            <person name="Liu L."/>
            <person name="Boyd J.A."/>
            <person name="Deng Y."/>
            <person name="Parks D.H."/>
            <person name="Jiang X."/>
            <person name="Yin X."/>
            <person name="Woodcroft B.J."/>
            <person name="Tyson G.W."/>
            <person name="Hugenholtz P."/>
            <person name="Polz M.F."/>
            <person name="Zhang T."/>
        </authorList>
    </citation>
    <scope>NUCLEOTIDE SEQUENCE</scope>
    <source>
        <strain evidence="8">HKST-UBA02</strain>
    </source>
</reference>
<dbReference type="InterPro" id="IPR003344">
    <property type="entry name" value="Big_1_dom"/>
</dbReference>
<dbReference type="NCBIfam" id="TIGR01451">
    <property type="entry name" value="B_ant_repeat"/>
    <property type="match status" value="1"/>
</dbReference>
<dbReference type="EMBL" id="JAGQHS010000024">
    <property type="protein sequence ID" value="MCA9755501.1"/>
    <property type="molecule type" value="Genomic_DNA"/>
</dbReference>
<dbReference type="SUPFAM" id="SSF49373">
    <property type="entry name" value="Invasin/intimin cell-adhesion fragments"/>
    <property type="match status" value="1"/>
</dbReference>
<evidence type="ECO:0000256" key="4">
    <source>
        <dbReference type="ARBA" id="ARBA00022729"/>
    </source>
</evidence>
<dbReference type="Proteomes" id="UP000739538">
    <property type="component" value="Unassembled WGS sequence"/>
</dbReference>
<dbReference type="InterPro" id="IPR047589">
    <property type="entry name" value="DUF11_rpt"/>
</dbReference>
<evidence type="ECO:0000259" key="7">
    <source>
        <dbReference type="Pfam" id="PF17210"/>
    </source>
</evidence>
<feature type="domain" description="Big-1" evidence="6">
    <location>
        <begin position="243"/>
        <end position="330"/>
    </location>
</feature>
<keyword evidence="4" id="KW-0732">Signal</keyword>
<name>A0A956NAN4_UNCEI</name>
<sequence>MRGRFGRISPHRGYPGWAKALDRVFWFLVMILALARPPAATSATIQNEASGSFGGLELGAAYGTVVLNRVGGPVSAATFEVTPSELPLHGRQRSVRLSLLLVLRDGDLGIEVLRVGLGPGLTGVDLTAMVDAQGDTLTAATDPSGTPEEDARYAKEITGENVLQVRFPHPWAVSQAALDLYLTVDAVGPAGSVPIEVQLAAGSKTSDAVVGDANGDPSDGDAGEIQILSGVDPDRSVVYAEPPVILADDFQEATVVAILVGADGVPYPGKEVRFESSRPGLETLVQPTQPTDANGRVTARIRSGAVGVSTLIATDVTDGITLGDQATVAFTQGAVLSIEKSGGADNVTPGDIVTYRIEIDNQTDRTATGVQILDTPPEGFQYLSGSARLDDQRLEDPTRGSRLRFSIGDVASNEIAMIDSLLTLSAAEVEASSGPLARAASGSAPARVLTYALVAGANTRPGTYDNTAVAVDACDECEISNRSSTSVDVVPDDLFDRSLIVGKVFEDENRNGRQDSAEPGIGGVRVVLDDGSYSVTDPHGRYHLTRVTPGQRLVKVDTAALGNDVEIDEGPTRVLWISPGLLGRANFGVQRNRNEVQIGSPAIHGLEYRAELTPRPVEVIGYVSGDQALVNGTPADLTGCDAIPRLNTTSVVNLSSAPVYLVVPFELVAEETVGQASWSLQVRTLDGTVVGSRGGDGTMPRSAEVEIRSDEVVAPDGLQYRLDVRYQDGTIRSTSWRRLGVQLITQAHSLGTPGLVDELGSSHEGARAEVGGESVSLEGDGRFQTLWSASGSDLSIEVERSGGSRRAALIEIPDLSLGSASRETLGWDDARVRLASVADYIDSTSISVVDTLSLRTAPGNRVWVDGEWRVPDVDGNLALPVQVPIGSERVGVFVESAQGFRQIYDLDLGVAVSDTTGTPIVLAPGVPELSVDLPSSGVLSSPVHLIRGKTAAANRVFLNGEPVEVASDGTFAGRVELPIGKSQISVEVEAPDGSRGSITRDVEVSGSRFFLIALADGVVGRMKTTGDLAGAGAEERNETYTEGRLSYYLEGSVAGKVMIRSHFDTRSRRLDDLFNDLDEYDEARLLTYLDPDETYPIFGDQSTEGRAADTPGKFYLAVESEVADLLYGSYPIQWTGTELSSVRRVLHGARVRLESPAPPEFRTEVEGFLAEDERIQSEVRLAGTGGSLYYLPHEDIVEGSEIVTLVVRHDQTGLPLAEIPATRGVDYQIRYPEGRIWFETPVPSVTGSGRLLGSELLPGHPVEIHVVYETADPGRDGSVAGVRATQHLGRHLTLGGTYVRERLGTKRHELIGLDAEVHLPYSRLVAEWARSDRADSLSYASIDGGLDFSELTPGGGTRAEAWKVAGEVDLGKALGGRYSLRTGAYVRRIEAGFREGDAWAAGGTGVRSTVGAGAGIDIGGSALGSPVFGSPLGAGSGGSMFGRSSLSGSAAARSAFGTSPLGTSGTASASLGSGSVTGSSGATQFGVGVTAGTGRLGTAEVRTDRWEAIDPDVGTEVALESRSSVGIATPAGRRIQLAAQLQAFRSEDGEGREVQSQDDAGVALRARILGDLMGTVAAESAVDGGGRKRATAGLDYPLGNLRVGLFGRTADEGESAWGSVRYDRSGRLYFVEAGSDWIGGSREIRTTWGARQDLGRATTIYSEYRWVRTEEDDRALEVWGAERRWDLAEGLAIRATGEHSRTDVVGGDLQRSALAGEVSWSDPERIEARSRGEVRFEEGSTDAPGAGLRRIQYSTDNQIQVSLDPDWSLLGRSRFSRTQDRNADEALASLSEQSLGLAYRPIATDRVDALGRYSHRNDQRPGSADWGTRVRDIVSVEGGYEVVPDIELLGRYAARWQETHLTETQKVRTLTHLSAVRLELEIYGPLGLGTEYRIFAQREASDRKRGWLSELTIDASRYARVGLGYDFTDFEDDLDAEDDYTKQGWFLRLQGRY</sequence>
<evidence type="ECO:0000256" key="2">
    <source>
        <dbReference type="ARBA" id="ARBA00010116"/>
    </source>
</evidence>
<evidence type="ECO:0000256" key="3">
    <source>
        <dbReference type="ARBA" id="ARBA00022525"/>
    </source>
</evidence>
<dbReference type="Gene3D" id="2.60.40.10">
    <property type="entry name" value="Immunoglobulins"/>
    <property type="match status" value="3"/>
</dbReference>
<organism evidence="8 9">
    <name type="scientific">Eiseniibacteriota bacterium</name>
    <dbReference type="NCBI Taxonomy" id="2212470"/>
    <lineage>
        <taxon>Bacteria</taxon>
        <taxon>Candidatus Eiseniibacteriota</taxon>
    </lineage>
</organism>
<dbReference type="SUPFAM" id="SSF117074">
    <property type="entry name" value="Hypothetical protein PA1324"/>
    <property type="match status" value="1"/>
</dbReference>
<comment type="subcellular location">
    <subcellularLocation>
        <location evidence="1">Secreted</location>
    </subcellularLocation>
</comment>
<protein>
    <submittedName>
        <fullName evidence="8">DUF11 domain-containing protein</fullName>
    </submittedName>
</protein>
<dbReference type="Pfam" id="PF02369">
    <property type="entry name" value="Big_1"/>
    <property type="match status" value="1"/>
</dbReference>
<dbReference type="Pfam" id="PF17210">
    <property type="entry name" value="SdrD_B"/>
    <property type="match status" value="1"/>
</dbReference>
<feature type="domain" description="SD-repeat containing protein B" evidence="7">
    <location>
        <begin position="503"/>
        <end position="559"/>
    </location>
</feature>
<proteinExistence type="inferred from homology"/>
<evidence type="ECO:0000259" key="5">
    <source>
        <dbReference type="Pfam" id="PF01345"/>
    </source>
</evidence>
<reference evidence="8" key="1">
    <citation type="submission" date="2020-04" db="EMBL/GenBank/DDBJ databases">
        <authorList>
            <person name="Zhang T."/>
        </authorList>
    </citation>
    <scope>NUCLEOTIDE SEQUENCE</scope>
    <source>
        <strain evidence="8">HKST-UBA02</strain>
    </source>
</reference>
<dbReference type="InterPro" id="IPR013783">
    <property type="entry name" value="Ig-like_fold"/>
</dbReference>
<comment type="caution">
    <text evidence="8">The sequence shown here is derived from an EMBL/GenBank/DDBJ whole genome shotgun (WGS) entry which is preliminary data.</text>
</comment>
<dbReference type="Pfam" id="PF01345">
    <property type="entry name" value="DUF11"/>
    <property type="match status" value="1"/>
</dbReference>
<dbReference type="InterPro" id="IPR033764">
    <property type="entry name" value="Sdr_B"/>
</dbReference>
<dbReference type="GO" id="GO:0005576">
    <property type="term" value="C:extracellular region"/>
    <property type="evidence" value="ECO:0007669"/>
    <property type="project" value="UniProtKB-SubCell"/>
</dbReference>
<keyword evidence="3" id="KW-0964">Secreted</keyword>